<reference evidence="2" key="1">
    <citation type="submission" date="2019-12" db="EMBL/GenBank/DDBJ databases">
        <title>An insight into the sialome of adult female Ixodes ricinus ticks feeding for 6 days.</title>
        <authorList>
            <person name="Perner J."/>
            <person name="Ribeiro J.M.C."/>
        </authorList>
    </citation>
    <scope>NUCLEOTIDE SEQUENCE</scope>
    <source>
        <strain evidence="2">Semi-engorged</strain>
        <tissue evidence="2">Salivary glands</tissue>
    </source>
</reference>
<dbReference type="EMBL" id="GIFC01002579">
    <property type="protein sequence ID" value="MXU84662.1"/>
    <property type="molecule type" value="Transcribed_RNA"/>
</dbReference>
<evidence type="ECO:0000256" key="1">
    <source>
        <dbReference type="SAM" id="MobiDB-lite"/>
    </source>
</evidence>
<name>A0A6B0TX96_IXORI</name>
<sequence length="82" mass="8522">MAWVTSSCPLASGAARAASSTTPGTWRSTPRARSWSRTRATTVSSCSARTARSSTSTALTGRSGSSSTPHEAWPSSGTATWW</sequence>
<proteinExistence type="predicted"/>
<dbReference type="AlphaFoldDB" id="A0A6B0TX96"/>
<feature type="compositionally biased region" description="Low complexity" evidence="1">
    <location>
        <begin position="11"/>
        <end position="68"/>
    </location>
</feature>
<organism evidence="2">
    <name type="scientific">Ixodes ricinus</name>
    <name type="common">Common tick</name>
    <name type="synonym">Acarus ricinus</name>
    <dbReference type="NCBI Taxonomy" id="34613"/>
    <lineage>
        <taxon>Eukaryota</taxon>
        <taxon>Metazoa</taxon>
        <taxon>Ecdysozoa</taxon>
        <taxon>Arthropoda</taxon>
        <taxon>Chelicerata</taxon>
        <taxon>Arachnida</taxon>
        <taxon>Acari</taxon>
        <taxon>Parasitiformes</taxon>
        <taxon>Ixodida</taxon>
        <taxon>Ixodoidea</taxon>
        <taxon>Ixodidae</taxon>
        <taxon>Ixodinae</taxon>
        <taxon>Ixodes</taxon>
    </lineage>
</organism>
<evidence type="ECO:0000313" key="2">
    <source>
        <dbReference type="EMBL" id="MXU84662.1"/>
    </source>
</evidence>
<accession>A0A6B0TX96</accession>
<feature type="region of interest" description="Disordered" evidence="1">
    <location>
        <begin position="1"/>
        <end position="82"/>
    </location>
</feature>
<protein>
    <submittedName>
        <fullName evidence="2">Putative secreted protein</fullName>
    </submittedName>
</protein>